<reference evidence="4 5" key="1">
    <citation type="submission" date="2010-01" db="EMBL/GenBank/DDBJ databases">
        <title>The complete genome of Thermobispora bispora DSM 43833.</title>
        <authorList>
            <consortium name="US DOE Joint Genome Institute (JGI-PGF)"/>
            <person name="Lucas S."/>
            <person name="Copeland A."/>
            <person name="Lapidus A."/>
            <person name="Glavina del Rio T."/>
            <person name="Dalin E."/>
            <person name="Tice H."/>
            <person name="Bruce D."/>
            <person name="Goodwin L."/>
            <person name="Pitluck S."/>
            <person name="Kyrpides N."/>
            <person name="Mavromatis K."/>
            <person name="Ivanova N."/>
            <person name="Mikhailova N."/>
            <person name="Chertkov O."/>
            <person name="Brettin T."/>
            <person name="Detter J.C."/>
            <person name="Han C."/>
            <person name="Larimer F."/>
            <person name="Land M."/>
            <person name="Hauser L."/>
            <person name="Markowitz V."/>
            <person name="Cheng J.-F."/>
            <person name="Hugenholtz P."/>
            <person name="Woyke T."/>
            <person name="Wu D."/>
            <person name="Jando M."/>
            <person name="Schneider S."/>
            <person name="Klenk H.-P."/>
            <person name="Eisen J.A."/>
        </authorList>
    </citation>
    <scope>NUCLEOTIDE SEQUENCE [LARGE SCALE GENOMIC DNA]</scope>
    <source>
        <strain evidence="5">ATCC 19993 / DSM 43833 / CBS 139.67 / JCM 10125 / KCTC 9307 / NBRC 14880 / R51</strain>
    </source>
</reference>
<dbReference type="Proteomes" id="UP000006640">
    <property type="component" value="Chromosome"/>
</dbReference>
<feature type="region of interest" description="Disordered" evidence="2">
    <location>
        <begin position="20"/>
        <end position="65"/>
    </location>
</feature>
<keyword evidence="1 3" id="KW-0732">Signal</keyword>
<dbReference type="KEGG" id="tbi:Tbis_1032"/>
<name>D6Y7T5_THEBD</name>
<organism evidence="4 5">
    <name type="scientific">Thermobispora bispora (strain ATCC 19993 / DSM 43833 / CBS 139.67 / JCM 10125 / KCTC 9307 / NBRC 14880 / R51)</name>
    <dbReference type="NCBI Taxonomy" id="469371"/>
    <lineage>
        <taxon>Bacteria</taxon>
        <taxon>Bacillati</taxon>
        <taxon>Actinomycetota</taxon>
        <taxon>Actinomycetes</taxon>
        <taxon>Streptosporangiales</taxon>
        <taxon>Streptosporangiaceae</taxon>
        <taxon>Thermobispora</taxon>
    </lineage>
</organism>
<dbReference type="EMBL" id="CP001874">
    <property type="protein sequence ID" value="ADG87754.1"/>
    <property type="molecule type" value="Genomic_DNA"/>
</dbReference>
<dbReference type="PANTHER" id="PTHR30222">
    <property type="entry name" value="SPERMIDINE/PUTRESCINE-BINDING PERIPLASMIC PROTEIN"/>
    <property type="match status" value="1"/>
</dbReference>
<evidence type="ECO:0000256" key="2">
    <source>
        <dbReference type="SAM" id="MobiDB-lite"/>
    </source>
</evidence>
<evidence type="ECO:0000313" key="5">
    <source>
        <dbReference type="Proteomes" id="UP000006640"/>
    </source>
</evidence>
<dbReference type="HOGENOM" id="CLU_026974_1_5_11"/>
<evidence type="ECO:0000313" key="4">
    <source>
        <dbReference type="EMBL" id="ADG87754.1"/>
    </source>
</evidence>
<dbReference type="SUPFAM" id="SSF53850">
    <property type="entry name" value="Periplasmic binding protein-like II"/>
    <property type="match status" value="1"/>
</dbReference>
<protein>
    <submittedName>
        <fullName evidence="4">Extracellular solute-binding protein family 1</fullName>
    </submittedName>
</protein>
<evidence type="ECO:0000256" key="1">
    <source>
        <dbReference type="ARBA" id="ARBA00022729"/>
    </source>
</evidence>
<dbReference type="eggNOG" id="COG0687">
    <property type="taxonomic scope" value="Bacteria"/>
</dbReference>
<keyword evidence="5" id="KW-1185">Reference proteome</keyword>
<dbReference type="PANTHER" id="PTHR30222:SF18">
    <property type="entry name" value="BIFUNCTIONAL POLYHYDROXYBUTYRATE SYNTHASE _ ABC TRANSPORTER PERIPLASMIC BINDING PROTEIN-RELATED"/>
    <property type="match status" value="1"/>
</dbReference>
<dbReference type="PROSITE" id="PS51257">
    <property type="entry name" value="PROKAR_LIPOPROTEIN"/>
    <property type="match status" value="1"/>
</dbReference>
<dbReference type="AlphaFoldDB" id="D6Y7T5"/>
<dbReference type="InterPro" id="IPR006059">
    <property type="entry name" value="SBP"/>
</dbReference>
<evidence type="ECO:0000256" key="3">
    <source>
        <dbReference type="SAM" id="SignalP"/>
    </source>
</evidence>
<feature type="signal peptide" evidence="3">
    <location>
        <begin position="1"/>
        <end position="21"/>
    </location>
</feature>
<feature type="chain" id="PRO_5038660144" evidence="3">
    <location>
        <begin position="22"/>
        <end position="388"/>
    </location>
</feature>
<feature type="compositionally biased region" description="Pro residues" evidence="2">
    <location>
        <begin position="43"/>
        <end position="54"/>
    </location>
</feature>
<sequence>MRLGVAVAVAGLLAAACGATGGPGAGETRAGSRAAPAASSATPSPPSAPAPGPARSPLASIGPGEGEVSVLAPGGYAEWGGTDPKVNWISGFEKSTGCKVTLRSYDPERSEEPGGFDPGSFDVIAAPPQVSGRLIAEGKVAPLNTGLIDGYGEIPKRLRTLPAVRQGDRVYGVPFLWGITEVLYDPVRANPAGRSALFSGAAPALIKDSPMSIAEAALALRERGEKIDDPYDLTPEQLERAVSLFRSGAQALWRDPIEVVEGFASGTARLALGTPYHRDVLRRGGRPIAAVPARPVTGWADAWLVSAAAAHPSCAYQWLSWTLSAEVQRKAAAWNGLAPVNPEGCTGRTQRICEIYRVGEPGAFDGVLFAVRPPGYAQWAERWAELPR</sequence>
<accession>D6Y7T5</accession>
<dbReference type="Pfam" id="PF13416">
    <property type="entry name" value="SBP_bac_8"/>
    <property type="match status" value="1"/>
</dbReference>
<dbReference type="STRING" id="469371.Tbis_1032"/>
<gene>
    <name evidence="4" type="ordered locus">Tbis_1032</name>
</gene>
<dbReference type="Gene3D" id="3.40.190.10">
    <property type="entry name" value="Periplasmic binding protein-like II"/>
    <property type="match status" value="2"/>
</dbReference>
<feature type="compositionally biased region" description="Low complexity" evidence="2">
    <location>
        <begin position="26"/>
        <end position="42"/>
    </location>
</feature>
<proteinExistence type="predicted"/>